<feature type="compositionally biased region" description="Polar residues" evidence="1">
    <location>
        <begin position="989"/>
        <end position="1007"/>
    </location>
</feature>
<feature type="region of interest" description="Disordered" evidence="1">
    <location>
        <begin position="451"/>
        <end position="487"/>
    </location>
</feature>
<gene>
    <name evidence="2" type="ORF">GE061_019754</name>
</gene>
<proteinExistence type="predicted"/>
<accession>A0A8S9XBA2</accession>
<feature type="compositionally biased region" description="Polar residues" evidence="1">
    <location>
        <begin position="965"/>
        <end position="976"/>
    </location>
</feature>
<organism evidence="2 3">
    <name type="scientific">Apolygus lucorum</name>
    <name type="common">Small green plant bug</name>
    <name type="synonym">Lygocoris lucorum</name>
    <dbReference type="NCBI Taxonomy" id="248454"/>
    <lineage>
        <taxon>Eukaryota</taxon>
        <taxon>Metazoa</taxon>
        <taxon>Ecdysozoa</taxon>
        <taxon>Arthropoda</taxon>
        <taxon>Hexapoda</taxon>
        <taxon>Insecta</taxon>
        <taxon>Pterygota</taxon>
        <taxon>Neoptera</taxon>
        <taxon>Paraneoptera</taxon>
        <taxon>Hemiptera</taxon>
        <taxon>Heteroptera</taxon>
        <taxon>Panheteroptera</taxon>
        <taxon>Cimicomorpha</taxon>
        <taxon>Miridae</taxon>
        <taxon>Mirini</taxon>
        <taxon>Apolygus</taxon>
    </lineage>
</organism>
<feature type="region of interest" description="Disordered" evidence="1">
    <location>
        <begin position="1047"/>
        <end position="1067"/>
    </location>
</feature>
<feature type="compositionally biased region" description="Basic and acidic residues" evidence="1">
    <location>
        <begin position="804"/>
        <end position="823"/>
    </location>
</feature>
<evidence type="ECO:0000313" key="2">
    <source>
        <dbReference type="EMBL" id="KAF6205581.1"/>
    </source>
</evidence>
<dbReference type="AlphaFoldDB" id="A0A8S9XBA2"/>
<feature type="compositionally biased region" description="Basic and acidic residues" evidence="1">
    <location>
        <begin position="451"/>
        <end position="466"/>
    </location>
</feature>
<feature type="compositionally biased region" description="Basic and acidic residues" evidence="1">
    <location>
        <begin position="478"/>
        <end position="487"/>
    </location>
</feature>
<feature type="compositionally biased region" description="Basic and acidic residues" evidence="1">
    <location>
        <begin position="977"/>
        <end position="988"/>
    </location>
</feature>
<feature type="region of interest" description="Disordered" evidence="1">
    <location>
        <begin position="965"/>
        <end position="1010"/>
    </location>
</feature>
<comment type="caution">
    <text evidence="2">The sequence shown here is derived from an EMBL/GenBank/DDBJ whole genome shotgun (WGS) entry which is preliminary data.</text>
</comment>
<feature type="compositionally biased region" description="Polar residues" evidence="1">
    <location>
        <begin position="882"/>
        <end position="902"/>
    </location>
</feature>
<evidence type="ECO:0000313" key="3">
    <source>
        <dbReference type="Proteomes" id="UP000466442"/>
    </source>
</evidence>
<feature type="region of interest" description="Disordered" evidence="1">
    <location>
        <begin position="872"/>
        <end position="908"/>
    </location>
</feature>
<reference evidence="2" key="1">
    <citation type="journal article" date="2021" name="Mol. Ecol. Resour.">
        <title>Apolygus lucorum genome provides insights into omnivorousness and mesophyll feeding.</title>
        <authorList>
            <person name="Liu Y."/>
            <person name="Liu H."/>
            <person name="Wang H."/>
            <person name="Huang T."/>
            <person name="Liu B."/>
            <person name="Yang B."/>
            <person name="Yin L."/>
            <person name="Li B."/>
            <person name="Zhang Y."/>
            <person name="Zhang S."/>
            <person name="Jiang F."/>
            <person name="Zhang X."/>
            <person name="Ren Y."/>
            <person name="Wang B."/>
            <person name="Wang S."/>
            <person name="Lu Y."/>
            <person name="Wu K."/>
            <person name="Fan W."/>
            <person name="Wang G."/>
        </authorList>
    </citation>
    <scope>NUCLEOTIDE SEQUENCE</scope>
    <source>
        <strain evidence="2">12Hb</strain>
    </source>
</reference>
<dbReference type="EMBL" id="WIXP02000009">
    <property type="protein sequence ID" value="KAF6205581.1"/>
    <property type="molecule type" value="Genomic_DNA"/>
</dbReference>
<protein>
    <submittedName>
        <fullName evidence="2">Uncharacterized protein</fullName>
    </submittedName>
</protein>
<keyword evidence="3" id="KW-1185">Reference proteome</keyword>
<feature type="region of interest" description="Disordered" evidence="1">
    <location>
        <begin position="787"/>
        <end position="824"/>
    </location>
</feature>
<sequence length="1067" mass="122298">MTTHFKVKNEFALSGENLEYYQDIQYLKELTKQATALMSRSNAVYNNILNELEIGHSVGGLNSPSFTDLGKLPDDGRCNLCGLSHGADYCILQQILTGEETEKSQEKLSGKRSRDLSKSTFQVSARLGRESRSSVSYADTFSYSDGQVFSTGKKSTHDKFPIFENLSPKELLDTYEVISKRFGDSNGMRFLLAYDLAHKKDEKIEPWTVPCDARPEKVVESPPSISYEKIKKDCFPEVIPFDPLCPDYSSKVRQKVETLVKLTPPCDAEPLDKPKNWKGILTRRREVKKEVPRKKDDSSELTLARAENVQCSTCECELEDCDCEGDVTCMKSPKYVCPQDENLGVNYLLTVRNRIERRRRCWESVRSTMATSRDTQTQDVTHQKQSNFLEKAFEEQEHYLNNCLTKRMVKLSSHDSHEFNKNIRNVVEMAAPTKVVDEHALRNWMVSYDKKESETMNSDRDSDSGDSRINSEYSGITEHSEESDLDYRESRKVIPTRIPFAEECYKLTDILFDKINSHFEKSIQKNGTVRRDTAWQRPTFSHVMQKIKMLETTNRIFHEVLLNMRYFRFYPKWMKPFHVTKQSKIRRLESLVRKSKKVDRKRKWNQGIQIGKPYRRYDKDFKFRRGGNFEGFSEHKREYLQKPESRRIKSYNLVGDVTGRVIDKKRIHNDFRLIRNLFDDDSSTRRRVESMMDEGMRKRLEQFKRRGRGLSETLPEPPATMSNEEAYTASDVDLDFTTGMKEHNFPKKEEMTMEQAAPVKCQFDQNGRKEESFSSATRKSLGNLTNMKGCKAESEGALDEEIDDGKYEKHNADTLSGNKEESSSARIVSTLRSYAMKSQNVVSGSCKRSSAYSIASQDGDDASRPKDIIVKQPASDKKQNILRHNSFSTSPRQSGNLSNMKESTPRGVFKRVDSAVHDESNCAKDGRKPVDTSFEKLKKTSSKHTFQSARILSKLHTYAIKSQDNLPGSFKTSSIHSETKSSRNEHTMKQSNSNTSVSLGSKRTQSVPHEGNIRRALLETDKNLASLESMPPIKTLFDERFRAVEPKSRPASCVSSASKQRKLAGLS</sequence>
<name>A0A8S9XBA2_APOLU</name>
<evidence type="ECO:0000256" key="1">
    <source>
        <dbReference type="SAM" id="MobiDB-lite"/>
    </source>
</evidence>
<dbReference type="Proteomes" id="UP000466442">
    <property type="component" value="Linkage Group LG9"/>
</dbReference>